<organism evidence="1 2">
    <name type="scientific">Blastopirellula marina DSM 3645</name>
    <dbReference type="NCBI Taxonomy" id="314230"/>
    <lineage>
        <taxon>Bacteria</taxon>
        <taxon>Pseudomonadati</taxon>
        <taxon>Planctomycetota</taxon>
        <taxon>Planctomycetia</taxon>
        <taxon>Pirellulales</taxon>
        <taxon>Pirellulaceae</taxon>
        <taxon>Blastopirellula</taxon>
    </lineage>
</organism>
<dbReference type="HOGENOM" id="CLU_1465540_0_0_0"/>
<dbReference type="AlphaFoldDB" id="A3ZQJ9"/>
<evidence type="ECO:0000313" key="1">
    <source>
        <dbReference type="EMBL" id="EAQ81475.1"/>
    </source>
</evidence>
<comment type="caution">
    <text evidence="1">The sequence shown here is derived from an EMBL/GenBank/DDBJ whole genome shotgun (WGS) entry which is preliminary data.</text>
</comment>
<proteinExistence type="predicted"/>
<dbReference type="EMBL" id="AANZ01000005">
    <property type="protein sequence ID" value="EAQ81475.1"/>
    <property type="molecule type" value="Genomic_DNA"/>
</dbReference>
<accession>A3ZQJ9</accession>
<dbReference type="Proteomes" id="UP000004358">
    <property type="component" value="Unassembled WGS sequence"/>
</dbReference>
<dbReference type="STRING" id="314230.DSM3645_23826"/>
<protein>
    <submittedName>
        <fullName evidence="1">Uncharacterized protein</fullName>
    </submittedName>
</protein>
<reference evidence="1 2" key="1">
    <citation type="submission" date="2006-02" db="EMBL/GenBank/DDBJ databases">
        <authorList>
            <person name="Amann R."/>
            <person name="Ferriera S."/>
            <person name="Johnson J."/>
            <person name="Kravitz S."/>
            <person name="Halpern A."/>
            <person name="Remington K."/>
            <person name="Beeson K."/>
            <person name="Tran B."/>
            <person name="Rogers Y.-H."/>
            <person name="Friedman R."/>
            <person name="Venter J.C."/>
        </authorList>
    </citation>
    <scope>NUCLEOTIDE SEQUENCE [LARGE SCALE GENOMIC DNA]</scope>
    <source>
        <strain evidence="1 2">DSM 3645</strain>
    </source>
</reference>
<sequence length="184" mass="20319">MKGLKLTAVRYLRYLYQAHLSSPRHEREIYHTLRQAAPITRIVQVGVGDGALAQKVIQFTQQYAGDTQVEYTGIDMFEAREQQDGMPLKQAHKCLVATGAKIKLTPGTASMALPRLANGLLKTQLLLIAADQDSNDVNAALSWLPRMLTEESVIFWERLGNDGLHLEKLALSDLSAPAPARRAA</sequence>
<evidence type="ECO:0000313" key="2">
    <source>
        <dbReference type="Proteomes" id="UP000004358"/>
    </source>
</evidence>
<name>A3ZQJ9_9BACT</name>
<gene>
    <name evidence="1" type="ORF">DSM3645_23826</name>
</gene>
<dbReference type="eggNOG" id="ENOG502ZM7M">
    <property type="taxonomic scope" value="Bacteria"/>
</dbReference>